<dbReference type="AlphaFoldDB" id="A0A1T4P224"/>
<reference evidence="2 3" key="1">
    <citation type="submission" date="2017-02" db="EMBL/GenBank/DDBJ databases">
        <authorList>
            <person name="Peterson S.W."/>
        </authorList>
    </citation>
    <scope>NUCLEOTIDE SEQUENCE [LARGE SCALE GENOMIC DNA]</scope>
    <source>
        <strain evidence="2 3">DSM 15102</strain>
    </source>
</reference>
<organism evidence="2 3">
    <name type="scientific">Garciella nitratireducens DSM 15102</name>
    <dbReference type="NCBI Taxonomy" id="1121911"/>
    <lineage>
        <taxon>Bacteria</taxon>
        <taxon>Bacillati</taxon>
        <taxon>Bacillota</taxon>
        <taxon>Clostridia</taxon>
        <taxon>Eubacteriales</taxon>
        <taxon>Eubacteriaceae</taxon>
        <taxon>Garciella</taxon>
    </lineage>
</organism>
<sequence length="94" mass="11206">MIQVIAKSKIKEGCLEEYKKVAFELIDETRKEEGVISYQLYQDIQNELIMTIIEVWKDEKALLEHSNTPHYKKLVPKFNQLREFVEVNAYRCVK</sequence>
<dbReference type="InterPro" id="IPR007138">
    <property type="entry name" value="ABM_dom"/>
</dbReference>
<dbReference type="GO" id="GO:0004497">
    <property type="term" value="F:monooxygenase activity"/>
    <property type="evidence" value="ECO:0007669"/>
    <property type="project" value="UniProtKB-KW"/>
</dbReference>
<keyword evidence="3" id="KW-1185">Reference proteome</keyword>
<dbReference type="RefSeq" id="WP_087679259.1">
    <property type="nucleotide sequence ID" value="NZ_FUWV01000014.1"/>
</dbReference>
<evidence type="ECO:0000313" key="3">
    <source>
        <dbReference type="Proteomes" id="UP000196365"/>
    </source>
</evidence>
<name>A0A1T4P224_9FIRM</name>
<gene>
    <name evidence="2" type="ORF">SAMN02745973_01898</name>
</gene>
<dbReference type="EMBL" id="FUWV01000014">
    <property type="protein sequence ID" value="SJZ85574.1"/>
    <property type="molecule type" value="Genomic_DNA"/>
</dbReference>
<dbReference type="PROSITE" id="PS51725">
    <property type="entry name" value="ABM"/>
    <property type="match status" value="1"/>
</dbReference>
<proteinExistence type="predicted"/>
<evidence type="ECO:0000313" key="2">
    <source>
        <dbReference type="EMBL" id="SJZ85574.1"/>
    </source>
</evidence>
<evidence type="ECO:0000259" key="1">
    <source>
        <dbReference type="PROSITE" id="PS51725"/>
    </source>
</evidence>
<keyword evidence="2" id="KW-0560">Oxidoreductase</keyword>
<dbReference type="InterPro" id="IPR050744">
    <property type="entry name" value="AI-2_Isomerase_LsrG"/>
</dbReference>
<dbReference type="InterPro" id="IPR011008">
    <property type="entry name" value="Dimeric_a/b-barrel"/>
</dbReference>
<dbReference type="Pfam" id="PF03992">
    <property type="entry name" value="ABM"/>
    <property type="match status" value="1"/>
</dbReference>
<dbReference type="PANTHER" id="PTHR33336:SF15">
    <property type="entry name" value="ABM DOMAIN-CONTAINING PROTEIN"/>
    <property type="match status" value="1"/>
</dbReference>
<dbReference type="Gene3D" id="3.30.70.100">
    <property type="match status" value="1"/>
</dbReference>
<dbReference type="SUPFAM" id="SSF54909">
    <property type="entry name" value="Dimeric alpha+beta barrel"/>
    <property type="match status" value="1"/>
</dbReference>
<accession>A0A1T4P224</accession>
<dbReference type="OrthoDB" id="287932at2"/>
<feature type="domain" description="ABM" evidence="1">
    <location>
        <begin position="2"/>
        <end position="93"/>
    </location>
</feature>
<dbReference type="PANTHER" id="PTHR33336">
    <property type="entry name" value="QUINOL MONOOXYGENASE YGIN-RELATED"/>
    <property type="match status" value="1"/>
</dbReference>
<keyword evidence="2" id="KW-0503">Monooxygenase</keyword>
<protein>
    <submittedName>
        <fullName evidence="2">Quinol monooxygenase YgiN</fullName>
    </submittedName>
</protein>
<dbReference type="Proteomes" id="UP000196365">
    <property type="component" value="Unassembled WGS sequence"/>
</dbReference>